<proteinExistence type="inferred from homology"/>
<comment type="cofactor">
    <cofactor evidence="1">
        <name>Zn(2+)</name>
        <dbReference type="ChEBI" id="CHEBI:29105"/>
    </cofactor>
</comment>
<evidence type="ECO:0000256" key="2">
    <source>
        <dbReference type="ARBA" id="ARBA00022723"/>
    </source>
</evidence>
<evidence type="ECO:0000313" key="6">
    <source>
        <dbReference type="EMBL" id="SMF72214.1"/>
    </source>
</evidence>
<evidence type="ECO:0000256" key="1">
    <source>
        <dbReference type="ARBA" id="ARBA00001947"/>
    </source>
</evidence>
<evidence type="ECO:0000256" key="4">
    <source>
        <dbReference type="ARBA" id="ARBA00022833"/>
    </source>
</evidence>
<keyword evidence="3 6" id="KW-0378">Hydrolase</keyword>
<dbReference type="Pfam" id="PF02633">
    <property type="entry name" value="Creatininase"/>
    <property type="match status" value="1"/>
</dbReference>
<evidence type="ECO:0000256" key="3">
    <source>
        <dbReference type="ARBA" id="ARBA00022801"/>
    </source>
</evidence>
<dbReference type="AlphaFoldDB" id="A0A1X7GMZ9"/>
<dbReference type="PANTHER" id="PTHR35005">
    <property type="entry name" value="3-DEHYDRO-SCYLLO-INOSOSE HYDROLASE"/>
    <property type="match status" value="1"/>
</dbReference>
<reference evidence="7" key="1">
    <citation type="submission" date="2017-04" db="EMBL/GenBank/DDBJ databases">
        <authorList>
            <person name="Varghese N."/>
            <person name="Submissions S."/>
        </authorList>
    </citation>
    <scope>NUCLEOTIDE SEQUENCE [LARGE SCALE GENOMIC DNA]</scope>
    <source>
        <strain evidence="7">B4P</strain>
    </source>
</reference>
<dbReference type="Gene3D" id="3.40.50.10310">
    <property type="entry name" value="Creatininase"/>
    <property type="match status" value="1"/>
</dbReference>
<dbReference type="InterPro" id="IPR003785">
    <property type="entry name" value="Creatininase/forma_Hydrolase"/>
</dbReference>
<dbReference type="SUPFAM" id="SSF102215">
    <property type="entry name" value="Creatininase"/>
    <property type="match status" value="1"/>
</dbReference>
<evidence type="ECO:0000256" key="5">
    <source>
        <dbReference type="ARBA" id="ARBA00024029"/>
    </source>
</evidence>
<keyword evidence="7" id="KW-1185">Reference proteome</keyword>
<evidence type="ECO:0000313" key="7">
    <source>
        <dbReference type="Proteomes" id="UP000192903"/>
    </source>
</evidence>
<protein>
    <submittedName>
        <fullName evidence="6">Creatinine amidohydrolase</fullName>
    </submittedName>
</protein>
<keyword evidence="2" id="KW-0479">Metal-binding</keyword>
<dbReference type="GO" id="GO:0046872">
    <property type="term" value="F:metal ion binding"/>
    <property type="evidence" value="ECO:0007669"/>
    <property type="project" value="UniProtKB-KW"/>
</dbReference>
<dbReference type="Proteomes" id="UP000192903">
    <property type="component" value="Unassembled WGS sequence"/>
</dbReference>
<comment type="similarity">
    <text evidence="5">Belongs to the creatininase superfamily.</text>
</comment>
<sequence>MMTATRKHALKDMTFAEFRERLSEKPVILLPFGSQEEQGPHAPMGDFMLTEAVAAKVAEAADAIVAPTIPFGWADFFRTIPGGIQFRPSTFSAVVEDTVTAFLDHGIEHILVLNGHTSNASLFDQTLRRIRAERGVSVPFINLWQSIPDALWKELHGPSVAAARGHGGDPLTSIYLHLFPELMRMDLARPSVRAKTFGLPTGGVNNVQFEGMPVHVPLDCHEVNADGMLGGDPSLASAEKGAKMVEHLVGFCARFVEHMRRCDMRSVTAFTPEETRAIS</sequence>
<dbReference type="EMBL" id="FXAF01000011">
    <property type="protein sequence ID" value="SMF72214.1"/>
    <property type="molecule type" value="Genomic_DNA"/>
</dbReference>
<gene>
    <name evidence="6" type="ORF">SAMN02982989_4146</name>
</gene>
<name>A0A1X7GMZ9_9HYPH</name>
<organism evidence="6 7">
    <name type="scientific">Xaviernesmea oryzae</name>
    <dbReference type="NCBI Taxonomy" id="464029"/>
    <lineage>
        <taxon>Bacteria</taxon>
        <taxon>Pseudomonadati</taxon>
        <taxon>Pseudomonadota</taxon>
        <taxon>Alphaproteobacteria</taxon>
        <taxon>Hyphomicrobiales</taxon>
        <taxon>Rhizobiaceae</taxon>
        <taxon>Rhizobium/Agrobacterium group</taxon>
        <taxon>Xaviernesmea</taxon>
    </lineage>
</organism>
<dbReference type="InterPro" id="IPR024087">
    <property type="entry name" value="Creatininase-like_sf"/>
</dbReference>
<dbReference type="RefSeq" id="WP_085424751.1">
    <property type="nucleotide sequence ID" value="NZ_FXAF01000011.1"/>
</dbReference>
<dbReference type="PANTHER" id="PTHR35005:SF1">
    <property type="entry name" value="2-AMINO-5-FORMYLAMINO-6-RIBOSYLAMINOPYRIMIDIN-4(3H)-ONE 5'-MONOPHOSPHATE DEFORMYLASE"/>
    <property type="match status" value="1"/>
</dbReference>
<keyword evidence="4" id="KW-0862">Zinc</keyword>
<dbReference type="GO" id="GO:0016811">
    <property type="term" value="F:hydrolase activity, acting on carbon-nitrogen (but not peptide) bonds, in linear amides"/>
    <property type="evidence" value="ECO:0007669"/>
    <property type="project" value="TreeGrafter"/>
</dbReference>
<dbReference type="OrthoDB" id="9801445at2"/>
<accession>A0A1X7GMZ9</accession>
<dbReference type="GO" id="GO:0009231">
    <property type="term" value="P:riboflavin biosynthetic process"/>
    <property type="evidence" value="ECO:0007669"/>
    <property type="project" value="TreeGrafter"/>
</dbReference>
<dbReference type="STRING" id="464029.SAMN02982989_4146"/>